<dbReference type="PANTHER" id="PTHR11839">
    <property type="entry name" value="UDP/ADP-SUGAR PYROPHOSPHATASE"/>
    <property type="match status" value="1"/>
</dbReference>
<feature type="domain" description="Nudix hydrolase" evidence="3">
    <location>
        <begin position="53"/>
        <end position="185"/>
    </location>
</feature>
<dbReference type="PROSITE" id="PS51462">
    <property type="entry name" value="NUDIX"/>
    <property type="match status" value="1"/>
</dbReference>
<evidence type="ECO:0000256" key="1">
    <source>
        <dbReference type="ARBA" id="ARBA00001946"/>
    </source>
</evidence>
<dbReference type="RefSeq" id="WP_025016281.1">
    <property type="nucleotide sequence ID" value="NZ_BJLN01000024.1"/>
</dbReference>
<dbReference type="GO" id="GO:0006753">
    <property type="term" value="P:nucleoside phosphate metabolic process"/>
    <property type="evidence" value="ECO:0007669"/>
    <property type="project" value="TreeGrafter"/>
</dbReference>
<proteinExistence type="predicted"/>
<keyword evidence="2 4" id="KW-0378">Hydrolase</keyword>
<dbReference type="GO" id="GO:0019693">
    <property type="term" value="P:ribose phosphate metabolic process"/>
    <property type="evidence" value="ECO:0007669"/>
    <property type="project" value="TreeGrafter"/>
</dbReference>
<dbReference type="AlphaFoldDB" id="A0AAE8J4C4"/>
<name>A0AAE8J4C4_LATSK</name>
<dbReference type="Pfam" id="PF00293">
    <property type="entry name" value="NUDIX"/>
    <property type="match status" value="1"/>
</dbReference>
<dbReference type="Gene3D" id="3.90.79.10">
    <property type="entry name" value="Nucleoside Triphosphate Pyrophosphohydrolase"/>
    <property type="match status" value="1"/>
</dbReference>
<organism evidence="4 5">
    <name type="scientific">Latilactobacillus sakei</name>
    <name type="common">Lactobacillus sakei</name>
    <dbReference type="NCBI Taxonomy" id="1599"/>
    <lineage>
        <taxon>Bacteria</taxon>
        <taxon>Bacillati</taxon>
        <taxon>Bacillota</taxon>
        <taxon>Bacilli</taxon>
        <taxon>Lactobacillales</taxon>
        <taxon>Lactobacillaceae</taxon>
        <taxon>Latilactobacillus</taxon>
    </lineage>
</organism>
<sequence length="194" mass="22042">MTQLKLVALKKLLADRWLNYYEATYQNPKQEEINYHFVSREANLTTDNLKHPVTASAVTMFCLNHDHSQVLLLRQFRLPLNDYVYGNSAGLIEPGETVEQAIERELVEETGYQGVHIDQIFSPSYSTPGITDGAITLAICTIDQHPSQETALESAEELTSIWVDKKRAAEILANGKILGRTQLLLWQWVNDRLN</sequence>
<gene>
    <name evidence="4" type="primary">nudF_2</name>
    <name evidence="4" type="ORF">LAS9267_00732</name>
</gene>
<dbReference type="InterPro" id="IPR020084">
    <property type="entry name" value="NUDIX_hydrolase_CS"/>
</dbReference>
<dbReference type="SUPFAM" id="SSF55811">
    <property type="entry name" value="Nudix"/>
    <property type="match status" value="1"/>
</dbReference>
<evidence type="ECO:0000313" key="4">
    <source>
        <dbReference type="EMBL" id="SPE20352.1"/>
    </source>
</evidence>
<comment type="cofactor">
    <cofactor evidence="1">
        <name>Mg(2+)</name>
        <dbReference type="ChEBI" id="CHEBI:18420"/>
    </cofactor>
</comment>
<evidence type="ECO:0000259" key="3">
    <source>
        <dbReference type="PROSITE" id="PS51462"/>
    </source>
</evidence>
<dbReference type="EMBL" id="OKRC01000003">
    <property type="protein sequence ID" value="SPE20352.1"/>
    <property type="molecule type" value="Genomic_DNA"/>
</dbReference>
<dbReference type="InterPro" id="IPR015797">
    <property type="entry name" value="NUDIX_hydrolase-like_dom_sf"/>
</dbReference>
<dbReference type="CDD" id="cd03424">
    <property type="entry name" value="NUDIX_ADPRase_Nudt5_UGPPase_Nudt14"/>
    <property type="match status" value="1"/>
</dbReference>
<comment type="caution">
    <text evidence="4">The sequence shown here is derived from an EMBL/GenBank/DDBJ whole genome shotgun (WGS) entry which is preliminary data.</text>
</comment>
<dbReference type="PANTHER" id="PTHR11839:SF18">
    <property type="entry name" value="NUDIX HYDROLASE DOMAIN-CONTAINING PROTEIN"/>
    <property type="match status" value="1"/>
</dbReference>
<reference evidence="4 5" key="1">
    <citation type="submission" date="2018-02" db="EMBL/GenBank/DDBJ databases">
        <authorList>
            <person name="Rodrigo-Torres L."/>
            <person name="Arahal R. D."/>
            <person name="Lucena T."/>
        </authorList>
    </citation>
    <scope>NUCLEOTIDE SEQUENCE [LARGE SCALE GENOMIC DNA]</scope>
    <source>
        <strain evidence="4 5">CECT 9267</strain>
    </source>
</reference>
<dbReference type="PROSITE" id="PS00893">
    <property type="entry name" value="NUDIX_BOX"/>
    <property type="match status" value="1"/>
</dbReference>
<dbReference type="Proteomes" id="UP000239650">
    <property type="component" value="Unassembled WGS sequence"/>
</dbReference>
<dbReference type="EC" id="3.6.1.13" evidence="4"/>
<evidence type="ECO:0000256" key="2">
    <source>
        <dbReference type="ARBA" id="ARBA00022801"/>
    </source>
</evidence>
<protein>
    <submittedName>
        <fullName evidence="4">ADP-ribose pyrophosphatase</fullName>
        <ecNumber evidence="4">3.6.1.13</ecNumber>
    </submittedName>
</protein>
<accession>A0AAE8J4C4</accession>
<dbReference type="GO" id="GO:0047631">
    <property type="term" value="F:ADP-ribose diphosphatase activity"/>
    <property type="evidence" value="ECO:0007669"/>
    <property type="project" value="UniProtKB-EC"/>
</dbReference>
<evidence type="ECO:0000313" key="5">
    <source>
        <dbReference type="Proteomes" id="UP000239650"/>
    </source>
</evidence>
<dbReference type="InterPro" id="IPR000086">
    <property type="entry name" value="NUDIX_hydrolase_dom"/>
</dbReference>